<proteinExistence type="predicted"/>
<dbReference type="EMBL" id="JELX01000997">
    <property type="protein sequence ID" value="KYF60261.1"/>
    <property type="molecule type" value="Genomic_DNA"/>
</dbReference>
<dbReference type="Proteomes" id="UP000075604">
    <property type="component" value="Unassembled WGS sequence"/>
</dbReference>
<comment type="caution">
    <text evidence="1">The sequence shown here is derived from an EMBL/GenBank/DDBJ whole genome shotgun (WGS) entry which is preliminary data.</text>
</comment>
<gene>
    <name evidence="1" type="ORF">BE04_26005</name>
</gene>
<sequence length="99" mass="11176">MTPKARAKELAALAERVRQLADSTNKSEALRCTGSISCLKKEQARKFRKNLRPLWAYDTDRLCQACRAHWYITMASVELDSLEGAAAERARPARPRGSR</sequence>
<evidence type="ECO:0000313" key="2">
    <source>
        <dbReference type="Proteomes" id="UP000075604"/>
    </source>
</evidence>
<dbReference type="AlphaFoldDB" id="A0A150PWS8"/>
<reference evidence="1 2" key="1">
    <citation type="submission" date="2014-02" db="EMBL/GenBank/DDBJ databases">
        <title>The small core and large imbalanced accessory genome model reveals a collaborative survival strategy of Sorangium cellulosum strains in nature.</title>
        <authorList>
            <person name="Han K."/>
            <person name="Peng R."/>
            <person name="Blom J."/>
            <person name="Li Y.-Z."/>
        </authorList>
    </citation>
    <scope>NUCLEOTIDE SEQUENCE [LARGE SCALE GENOMIC DNA]</scope>
    <source>
        <strain evidence="1 2">So0157-18</strain>
    </source>
</reference>
<protein>
    <submittedName>
        <fullName evidence="1">Uncharacterized protein</fullName>
    </submittedName>
</protein>
<evidence type="ECO:0000313" key="1">
    <source>
        <dbReference type="EMBL" id="KYF60261.1"/>
    </source>
</evidence>
<name>A0A150PWS8_SORCE</name>
<organism evidence="1 2">
    <name type="scientific">Sorangium cellulosum</name>
    <name type="common">Polyangium cellulosum</name>
    <dbReference type="NCBI Taxonomy" id="56"/>
    <lineage>
        <taxon>Bacteria</taxon>
        <taxon>Pseudomonadati</taxon>
        <taxon>Myxococcota</taxon>
        <taxon>Polyangia</taxon>
        <taxon>Polyangiales</taxon>
        <taxon>Polyangiaceae</taxon>
        <taxon>Sorangium</taxon>
    </lineage>
</organism>
<accession>A0A150PWS8</accession>